<dbReference type="KEGG" id="rha:RHA1_ro06663"/>
<evidence type="ECO:0000313" key="2">
    <source>
        <dbReference type="EMBL" id="ABG98436.1"/>
    </source>
</evidence>
<feature type="compositionally biased region" description="Basic and acidic residues" evidence="1">
    <location>
        <begin position="1"/>
        <end position="10"/>
    </location>
</feature>
<name>Q0S200_RHOJR</name>
<evidence type="ECO:0000256" key="1">
    <source>
        <dbReference type="SAM" id="MobiDB-lite"/>
    </source>
</evidence>
<reference evidence="3" key="1">
    <citation type="journal article" date="2006" name="Proc. Natl. Acad. Sci. U.S.A.">
        <title>The complete genome of Rhodococcus sp. RHA1 provides insights into a catabolic powerhouse.</title>
        <authorList>
            <person name="McLeod M.P."/>
            <person name="Warren R.L."/>
            <person name="Hsiao W.W.L."/>
            <person name="Araki N."/>
            <person name="Myhre M."/>
            <person name="Fernandes C."/>
            <person name="Miyazawa D."/>
            <person name="Wong W."/>
            <person name="Lillquist A.L."/>
            <person name="Wang D."/>
            <person name="Dosanjh M."/>
            <person name="Hara H."/>
            <person name="Petrescu A."/>
            <person name="Morin R.D."/>
            <person name="Yang G."/>
            <person name="Stott J.M."/>
            <person name="Schein J.E."/>
            <person name="Shin H."/>
            <person name="Smailus D."/>
            <person name="Siddiqui A.S."/>
            <person name="Marra M.A."/>
            <person name="Jones S.J.M."/>
            <person name="Holt R."/>
            <person name="Brinkman F.S.L."/>
            <person name="Miyauchi K."/>
            <person name="Fukuda M."/>
            <person name="Davies J.E."/>
            <person name="Mohn W.W."/>
            <person name="Eltis L.D."/>
        </authorList>
    </citation>
    <scope>NUCLEOTIDE SEQUENCE [LARGE SCALE GENOMIC DNA]</scope>
    <source>
        <strain evidence="3">RHA1</strain>
    </source>
</reference>
<proteinExistence type="predicted"/>
<dbReference type="eggNOG" id="COG1463">
    <property type="taxonomic scope" value="Bacteria"/>
</dbReference>
<evidence type="ECO:0000313" key="3">
    <source>
        <dbReference type="Proteomes" id="UP000008710"/>
    </source>
</evidence>
<protein>
    <submittedName>
        <fullName evidence="2">Uncharacterized protein</fullName>
    </submittedName>
</protein>
<organism evidence="2 3">
    <name type="scientific">Rhodococcus jostii (strain RHA1)</name>
    <dbReference type="NCBI Taxonomy" id="101510"/>
    <lineage>
        <taxon>Bacteria</taxon>
        <taxon>Bacillati</taxon>
        <taxon>Actinomycetota</taxon>
        <taxon>Actinomycetes</taxon>
        <taxon>Mycobacteriales</taxon>
        <taxon>Nocardiaceae</taxon>
        <taxon>Rhodococcus</taxon>
    </lineage>
</organism>
<accession>Q0S200</accession>
<dbReference type="AlphaFoldDB" id="Q0S200"/>
<sequence length="123" mass="13154">MVQRPHENASRDPAGQGAADSVHHDGAVAARDAIRRTLCVADRSRGRHGSADPGRRDTLANTLGVQFINPKGRYLPNQDEPRLLDNRGPACYDVTGVPDQVPGYGAQITPASYAGSKMQAPRP</sequence>
<feature type="region of interest" description="Disordered" evidence="1">
    <location>
        <begin position="1"/>
        <end position="28"/>
    </location>
</feature>
<dbReference type="EMBL" id="CP000431">
    <property type="protein sequence ID" value="ABG98436.1"/>
    <property type="molecule type" value="Genomic_DNA"/>
</dbReference>
<dbReference type="Proteomes" id="UP000008710">
    <property type="component" value="Chromosome"/>
</dbReference>
<dbReference type="HOGENOM" id="CLU_2013489_0_0_11"/>
<gene>
    <name evidence="2" type="ordered locus">RHA1_ro06663</name>
</gene>